<evidence type="ECO:0000259" key="13">
    <source>
        <dbReference type="Pfam" id="PF04952"/>
    </source>
</evidence>
<dbReference type="CDD" id="cd06909">
    <property type="entry name" value="M14_ASPA"/>
    <property type="match status" value="1"/>
</dbReference>
<dbReference type="GeneTree" id="ENSGT00390000001189"/>
<keyword evidence="16" id="KW-1185">Reference proteome</keyword>
<comment type="cofactor">
    <cofactor evidence="1">
        <name>Zn(2+)</name>
        <dbReference type="ChEBI" id="CHEBI:29105"/>
    </cofactor>
</comment>
<keyword evidence="6" id="KW-0479">Metal-binding</keyword>
<dbReference type="Pfam" id="PF04952">
    <property type="entry name" value="AstE_AspA_hybrid"/>
    <property type="match status" value="1"/>
</dbReference>
<keyword evidence="7" id="KW-0378">Hydrolase</keyword>
<dbReference type="FunFam" id="2.20.25.160:FF:000001">
    <property type="entry name" value="Aspartoacylase"/>
    <property type="match status" value="1"/>
</dbReference>
<dbReference type="InterPro" id="IPR016708">
    <property type="entry name" value="Aspartoacylase"/>
</dbReference>
<dbReference type="Pfam" id="PF24827">
    <property type="entry name" value="AstE_AspA_cat"/>
    <property type="match status" value="1"/>
</dbReference>
<name>A0A8C5LU84_9ANUR</name>
<dbReference type="GO" id="GO:0046872">
    <property type="term" value="F:metal ion binding"/>
    <property type="evidence" value="ECO:0007669"/>
    <property type="project" value="UniProtKB-KW"/>
</dbReference>
<dbReference type="Ensembl" id="ENSLLET00000004689.1">
    <property type="protein sequence ID" value="ENSLLEP00000004484.1"/>
    <property type="gene ID" value="ENSLLEG00000002889.1"/>
</dbReference>
<feature type="domain" description="AstE/AspA barrel-sandwich hybrid" evidence="13">
    <location>
        <begin position="268"/>
        <end position="349"/>
    </location>
</feature>
<dbReference type="OrthoDB" id="8300214at2759"/>
<feature type="domain" description="Succinylglutamate desuccinylase/Aspartoacylase catalytic" evidence="14">
    <location>
        <begin position="60"/>
        <end position="255"/>
    </location>
</feature>
<keyword evidence="5" id="KW-0963">Cytoplasm</keyword>
<evidence type="ECO:0000256" key="7">
    <source>
        <dbReference type="ARBA" id="ARBA00022801"/>
    </source>
</evidence>
<dbReference type="Gene3D" id="2.20.25.160">
    <property type="match status" value="1"/>
</dbReference>
<dbReference type="InterPro" id="IPR055438">
    <property type="entry name" value="AstE_AspA_cat"/>
</dbReference>
<reference evidence="15" key="1">
    <citation type="submission" date="2025-08" db="UniProtKB">
        <authorList>
            <consortium name="Ensembl"/>
        </authorList>
    </citation>
    <scope>IDENTIFICATION</scope>
</reference>
<dbReference type="AlphaFoldDB" id="A0A8C5LU84"/>
<comment type="similarity">
    <text evidence="4">Belongs to the AspA/AstE family. Aspartoacylase subfamily.</text>
</comment>
<evidence type="ECO:0000256" key="9">
    <source>
        <dbReference type="ARBA" id="ARBA00023242"/>
    </source>
</evidence>
<dbReference type="SUPFAM" id="SSF53187">
    <property type="entry name" value="Zn-dependent exopeptidases"/>
    <property type="match status" value="1"/>
</dbReference>
<evidence type="ECO:0000313" key="16">
    <source>
        <dbReference type="Proteomes" id="UP000694569"/>
    </source>
</evidence>
<evidence type="ECO:0000256" key="11">
    <source>
        <dbReference type="ARBA" id="ARBA00040105"/>
    </source>
</evidence>
<dbReference type="Gene3D" id="3.40.630.10">
    <property type="entry name" value="Zn peptidases"/>
    <property type="match status" value="1"/>
</dbReference>
<keyword evidence="8" id="KW-0862">Zinc</keyword>
<evidence type="ECO:0000256" key="3">
    <source>
        <dbReference type="ARBA" id="ARBA00004496"/>
    </source>
</evidence>
<evidence type="ECO:0000256" key="4">
    <source>
        <dbReference type="ARBA" id="ARBA00006173"/>
    </source>
</evidence>
<comment type="subcellular location">
    <subcellularLocation>
        <location evidence="3">Cytoplasm</location>
    </subcellularLocation>
    <subcellularLocation>
        <location evidence="2">Nucleus</location>
    </subcellularLocation>
</comment>
<evidence type="ECO:0000256" key="6">
    <source>
        <dbReference type="ARBA" id="ARBA00022723"/>
    </source>
</evidence>
<organism evidence="15 16">
    <name type="scientific">Leptobrachium leishanense</name>
    <name type="common">Leishan spiny toad</name>
    <dbReference type="NCBI Taxonomy" id="445787"/>
    <lineage>
        <taxon>Eukaryota</taxon>
        <taxon>Metazoa</taxon>
        <taxon>Chordata</taxon>
        <taxon>Craniata</taxon>
        <taxon>Vertebrata</taxon>
        <taxon>Euteleostomi</taxon>
        <taxon>Amphibia</taxon>
        <taxon>Batrachia</taxon>
        <taxon>Anura</taxon>
        <taxon>Pelobatoidea</taxon>
        <taxon>Megophryidae</taxon>
        <taxon>Leptobrachium</taxon>
    </lineage>
</organism>
<dbReference type="GO" id="GO:0019807">
    <property type="term" value="F:aspartoacylase activity"/>
    <property type="evidence" value="ECO:0007669"/>
    <property type="project" value="UniProtKB-EC"/>
</dbReference>
<dbReference type="GO" id="GO:0005634">
    <property type="term" value="C:nucleus"/>
    <property type="evidence" value="ECO:0007669"/>
    <property type="project" value="UniProtKB-SubCell"/>
</dbReference>
<proteinExistence type="inferred from homology"/>
<evidence type="ECO:0000256" key="12">
    <source>
        <dbReference type="ARBA" id="ARBA00042829"/>
    </source>
</evidence>
<dbReference type="FunFam" id="3.40.630.10:FF:000025">
    <property type="entry name" value="aspartoacylase"/>
    <property type="match status" value="1"/>
</dbReference>
<keyword evidence="9" id="KW-0539">Nucleus</keyword>
<dbReference type="InterPro" id="IPR007036">
    <property type="entry name" value="Aste_AspA_hybrid_dom"/>
</dbReference>
<evidence type="ECO:0000259" key="14">
    <source>
        <dbReference type="Pfam" id="PF24827"/>
    </source>
</evidence>
<dbReference type="Proteomes" id="UP000694569">
    <property type="component" value="Unplaced"/>
</dbReference>
<dbReference type="PANTHER" id="PTHR15162">
    <property type="entry name" value="ASPARTOACYLASE"/>
    <property type="match status" value="1"/>
</dbReference>
<accession>A0A8C5LU84</accession>
<dbReference type="EC" id="3.5.1.15" evidence="10"/>
<evidence type="ECO:0000256" key="5">
    <source>
        <dbReference type="ARBA" id="ARBA00022490"/>
    </source>
</evidence>
<gene>
    <name evidence="15" type="primary">ASPA</name>
</gene>
<evidence type="ECO:0000256" key="2">
    <source>
        <dbReference type="ARBA" id="ARBA00004123"/>
    </source>
</evidence>
<evidence type="ECO:0000256" key="8">
    <source>
        <dbReference type="ARBA" id="ARBA00022833"/>
    </source>
</evidence>
<dbReference type="GO" id="GO:0016788">
    <property type="term" value="F:hydrolase activity, acting on ester bonds"/>
    <property type="evidence" value="ECO:0007669"/>
    <property type="project" value="InterPro"/>
</dbReference>
<dbReference type="GO" id="GO:0005829">
    <property type="term" value="C:cytosol"/>
    <property type="evidence" value="ECO:0007669"/>
    <property type="project" value="TreeGrafter"/>
</dbReference>
<evidence type="ECO:0000313" key="15">
    <source>
        <dbReference type="Ensembl" id="ENSLLEP00000004484.1"/>
    </source>
</evidence>
<sequence length="363" mass="40566">MSAAMKQVTIQTSSLGSAALSSQGNDFVRAVLWGHTEVAESIKGHNFILKMADSPGTPPVKRVAIFGGTHGNELSGVYLVKHWLKENEEITRSGVEVTPFIANPRAAEKCVRYIDVDLNRVFDPQHLGKENTPDLPYEVRRAKEIHSRFGPKGSDEAYDVIFDLHNTTSHMGSTLILEDSSDAFVIQMSNYIKACMAPLQCMVLLLDHPGMKYSTTRSVSKHPVGVEVGPQAHGVLRADILDQMRMIVKHGLDFIQYFNEGKGFAPCSIDAYKVLQKVEYPRDENGDLTACIHKKLQDRDWQELNPGDPMFITIDGQEITYEGESTIHPTFINEAAYYEKNHAFTKTKKVTIVARNLRCSLVQ</sequence>
<evidence type="ECO:0000256" key="10">
    <source>
        <dbReference type="ARBA" id="ARBA00039016"/>
    </source>
</evidence>
<reference evidence="15" key="2">
    <citation type="submission" date="2025-09" db="UniProtKB">
        <authorList>
            <consortium name="Ensembl"/>
        </authorList>
    </citation>
    <scope>IDENTIFICATION</scope>
</reference>
<dbReference type="HAMAP" id="MF_00704">
    <property type="entry name" value="Aspartoacylase"/>
    <property type="match status" value="1"/>
</dbReference>
<protein>
    <recommendedName>
        <fullName evidence="11">Aspartoacylase</fullName>
        <ecNumber evidence="10">3.5.1.15</ecNumber>
    </recommendedName>
    <alternativeName>
        <fullName evidence="12">Aminoacylase-2</fullName>
    </alternativeName>
</protein>
<dbReference type="InterPro" id="IPR050178">
    <property type="entry name" value="AspA/AstE_fam"/>
</dbReference>
<evidence type="ECO:0000256" key="1">
    <source>
        <dbReference type="ARBA" id="ARBA00001947"/>
    </source>
</evidence>
<dbReference type="PANTHER" id="PTHR15162:SF9">
    <property type="entry name" value="ASPARTOACYLASE"/>
    <property type="match status" value="1"/>
</dbReference>
<dbReference type="NCBIfam" id="NF002601">
    <property type="entry name" value="PRK02259.1"/>
    <property type="match status" value="1"/>
</dbReference>